<feature type="transmembrane region" description="Helical" evidence="2">
    <location>
        <begin position="102"/>
        <end position="122"/>
    </location>
</feature>
<keyword evidence="2" id="KW-0472">Membrane</keyword>
<feature type="compositionally biased region" description="Basic residues" evidence="1">
    <location>
        <begin position="276"/>
        <end position="285"/>
    </location>
</feature>
<comment type="caution">
    <text evidence="3">The sequence shown here is derived from an EMBL/GenBank/DDBJ whole genome shotgun (WGS) entry which is preliminary data.</text>
</comment>
<dbReference type="EMBL" id="BMUW01000004">
    <property type="protein sequence ID" value="GGZ51649.1"/>
    <property type="molecule type" value="Genomic_DNA"/>
</dbReference>
<evidence type="ECO:0000313" key="3">
    <source>
        <dbReference type="EMBL" id="GGZ51649.1"/>
    </source>
</evidence>
<evidence type="ECO:0000256" key="2">
    <source>
        <dbReference type="SAM" id="Phobius"/>
    </source>
</evidence>
<feature type="compositionally biased region" description="Basic and acidic residues" evidence="1">
    <location>
        <begin position="39"/>
        <end position="55"/>
    </location>
</feature>
<dbReference type="Proteomes" id="UP000624183">
    <property type="component" value="Unassembled WGS sequence"/>
</dbReference>
<feature type="region of interest" description="Disordered" evidence="1">
    <location>
        <begin position="217"/>
        <end position="285"/>
    </location>
</feature>
<keyword evidence="2" id="KW-1133">Transmembrane helix</keyword>
<proteinExistence type="predicted"/>
<feature type="region of interest" description="Disordered" evidence="1">
    <location>
        <begin position="129"/>
        <end position="154"/>
    </location>
</feature>
<gene>
    <name evidence="3" type="ORF">GCM10010328_27890</name>
</gene>
<feature type="compositionally biased region" description="Basic and acidic residues" evidence="1">
    <location>
        <begin position="63"/>
        <end position="74"/>
    </location>
</feature>
<organism evidence="3 4">
    <name type="scientific">Streptomyces rubiginosohelvolus</name>
    <dbReference type="NCBI Taxonomy" id="67362"/>
    <lineage>
        <taxon>Bacteria</taxon>
        <taxon>Bacillati</taxon>
        <taxon>Actinomycetota</taxon>
        <taxon>Actinomycetes</taxon>
        <taxon>Kitasatosporales</taxon>
        <taxon>Streptomycetaceae</taxon>
        <taxon>Streptomyces</taxon>
    </lineage>
</organism>
<feature type="compositionally biased region" description="Pro residues" evidence="1">
    <location>
        <begin position="234"/>
        <end position="243"/>
    </location>
</feature>
<evidence type="ECO:0000256" key="1">
    <source>
        <dbReference type="SAM" id="MobiDB-lite"/>
    </source>
</evidence>
<keyword evidence="4" id="KW-1185">Reference proteome</keyword>
<accession>A0ABQ3BN92</accession>
<name>A0ABQ3BN92_9ACTN</name>
<feature type="region of interest" description="Disordered" evidence="1">
    <location>
        <begin position="29"/>
        <end position="75"/>
    </location>
</feature>
<feature type="compositionally biased region" description="Acidic residues" evidence="1">
    <location>
        <begin position="131"/>
        <end position="147"/>
    </location>
</feature>
<keyword evidence="2" id="KW-0812">Transmembrane</keyword>
<reference evidence="4" key="1">
    <citation type="journal article" date="2019" name="Int. J. Syst. Evol. Microbiol.">
        <title>The Global Catalogue of Microorganisms (GCM) 10K type strain sequencing project: providing services to taxonomists for standard genome sequencing and annotation.</title>
        <authorList>
            <consortium name="The Broad Institute Genomics Platform"/>
            <consortium name="The Broad Institute Genome Sequencing Center for Infectious Disease"/>
            <person name="Wu L."/>
            <person name="Ma J."/>
        </authorList>
    </citation>
    <scope>NUCLEOTIDE SEQUENCE [LARGE SCALE GENOMIC DNA]</scope>
    <source>
        <strain evidence="4">JCM 4602</strain>
    </source>
</reference>
<protein>
    <submittedName>
        <fullName evidence="3">Uncharacterized protein</fullName>
    </submittedName>
</protein>
<sequence length="285" mass="30648">MDAWIRFWTAVWIGSEQLTRRTVRWLCNAKPKPPSAPKKPAEEQPAKDTAKREPEEATGEQAEQPKESAEKGPADAEGSALLRWVGLAIVLGVTKATPYTTVAAVIAAAAWVVTALALGYLATMKPQLEPESTDEDADQEQPEEAPADEQHPSELLPLGHVAVLLASLYTEGSGVHLAALASHLSRTPLMGLPATPWKTADVRALLARHGVRIRPGVRVPPAGGREGVHRDDFPPLPPRPSDPPVVGVVVPGQPNNNNVGNTAPPFRITDDPDHPTRHHVHHNGR</sequence>
<feature type="compositionally biased region" description="Low complexity" evidence="1">
    <location>
        <begin position="244"/>
        <end position="265"/>
    </location>
</feature>
<evidence type="ECO:0000313" key="4">
    <source>
        <dbReference type="Proteomes" id="UP000624183"/>
    </source>
</evidence>